<keyword evidence="4" id="KW-1185">Reference proteome</keyword>
<dbReference type="Gene3D" id="2.70.70.10">
    <property type="entry name" value="Glucose Permease (Domain IIA)"/>
    <property type="match status" value="1"/>
</dbReference>
<reference evidence="3" key="1">
    <citation type="journal article" date="2014" name="Int. J. Syst. Evol. Microbiol.">
        <title>Complete genome sequence of Corynebacterium casei LMG S-19264T (=DSM 44701T), isolated from a smear-ripened cheese.</title>
        <authorList>
            <consortium name="US DOE Joint Genome Institute (JGI-PGF)"/>
            <person name="Walter F."/>
            <person name="Albersmeier A."/>
            <person name="Kalinowski J."/>
            <person name="Ruckert C."/>
        </authorList>
    </citation>
    <scope>NUCLEOTIDE SEQUENCE</scope>
    <source>
        <strain evidence="3">KCTC 12711</strain>
    </source>
</reference>
<dbReference type="EMBL" id="BMXA01000002">
    <property type="protein sequence ID" value="GHA09232.1"/>
    <property type="molecule type" value="Genomic_DNA"/>
</dbReference>
<sequence>MIKVRILAAWLLASQLLSATPVYGQTNYPGGVVELEIEKKSDHVPEVRYGLYEAVVLEKPEAWRVLIGIDLDTLPGEYVVYIDDHQQTLDNFRSIEIIHQPITNQTTDPLSTDYARNLVREPSKWSEIEFTNTQQPSLPLRRPAEGDWLMRFGDKVADENSGKILTINSVSMTTTELTNVIAPQNAIVSRVSTDTETGRSQIYLDHGRGLFSLIDGVFDVTVEPGNGVIAGAMLGNTGSPSDRSEPVTLYWQTRMNHTLVDPAILMQLSPN</sequence>
<evidence type="ECO:0000256" key="1">
    <source>
        <dbReference type="SAM" id="SignalP"/>
    </source>
</evidence>
<dbReference type="AlphaFoldDB" id="A0A918RS77"/>
<keyword evidence="1" id="KW-0732">Signal</keyword>
<organism evidence="3 4">
    <name type="scientific">Arenicella chitinivorans</name>
    <dbReference type="NCBI Taxonomy" id="1329800"/>
    <lineage>
        <taxon>Bacteria</taxon>
        <taxon>Pseudomonadati</taxon>
        <taxon>Pseudomonadota</taxon>
        <taxon>Gammaproteobacteria</taxon>
        <taxon>Arenicellales</taxon>
        <taxon>Arenicellaceae</taxon>
        <taxon>Arenicella</taxon>
    </lineage>
</organism>
<dbReference type="InterPro" id="IPR011055">
    <property type="entry name" value="Dup_hybrid_motif"/>
</dbReference>
<feature type="signal peptide" evidence="1">
    <location>
        <begin position="1"/>
        <end position="19"/>
    </location>
</feature>
<comment type="caution">
    <text evidence="3">The sequence shown here is derived from an EMBL/GenBank/DDBJ whole genome shotgun (WGS) entry which is preliminary data.</text>
</comment>
<accession>A0A918RS77</accession>
<dbReference type="Gene3D" id="2.60.40.1590">
    <property type="entry name" value="Peptidoglycan hydrolase domains"/>
    <property type="match status" value="1"/>
</dbReference>
<dbReference type="Proteomes" id="UP000614811">
    <property type="component" value="Unassembled WGS sequence"/>
</dbReference>
<evidence type="ECO:0000313" key="3">
    <source>
        <dbReference type="EMBL" id="GHA09232.1"/>
    </source>
</evidence>
<protein>
    <recommendedName>
        <fullName evidence="2">M23ase beta-sheet core domain-containing protein</fullName>
    </recommendedName>
</protein>
<feature type="domain" description="M23ase beta-sheet core" evidence="2">
    <location>
        <begin position="170"/>
        <end position="262"/>
    </location>
</feature>
<reference evidence="3" key="2">
    <citation type="submission" date="2020-09" db="EMBL/GenBank/DDBJ databases">
        <authorList>
            <person name="Sun Q."/>
            <person name="Kim S."/>
        </authorList>
    </citation>
    <scope>NUCLEOTIDE SEQUENCE</scope>
    <source>
        <strain evidence="3">KCTC 12711</strain>
    </source>
</reference>
<evidence type="ECO:0000313" key="4">
    <source>
        <dbReference type="Proteomes" id="UP000614811"/>
    </source>
</evidence>
<gene>
    <name evidence="3" type="ORF">GCM10008090_18990</name>
</gene>
<proteinExistence type="predicted"/>
<name>A0A918RS77_9GAMM</name>
<dbReference type="RefSeq" id="WP_189400166.1">
    <property type="nucleotide sequence ID" value="NZ_BMXA01000002.1"/>
</dbReference>
<feature type="chain" id="PRO_5037564940" description="M23ase beta-sheet core domain-containing protein" evidence="1">
    <location>
        <begin position="20"/>
        <end position="271"/>
    </location>
</feature>
<dbReference type="SUPFAM" id="SSF51261">
    <property type="entry name" value="Duplicated hybrid motif"/>
    <property type="match status" value="1"/>
</dbReference>
<dbReference type="InterPro" id="IPR016047">
    <property type="entry name" value="M23ase_b-sheet_dom"/>
</dbReference>
<evidence type="ECO:0000259" key="2">
    <source>
        <dbReference type="Pfam" id="PF01551"/>
    </source>
</evidence>
<dbReference type="Pfam" id="PF01551">
    <property type="entry name" value="Peptidase_M23"/>
    <property type="match status" value="1"/>
</dbReference>